<dbReference type="Proteomes" id="UP001501676">
    <property type="component" value="Unassembled WGS sequence"/>
</dbReference>
<dbReference type="PROSITE" id="PS01064">
    <property type="entry name" value="PYRIDOX_OXIDASE"/>
    <property type="match status" value="1"/>
</dbReference>
<feature type="binding site" evidence="5">
    <location>
        <position position="130"/>
    </location>
    <ligand>
        <name>FMN</name>
        <dbReference type="ChEBI" id="CHEBI:58210"/>
    </ligand>
</feature>
<dbReference type="SUPFAM" id="SSF50475">
    <property type="entry name" value="FMN-binding split barrel"/>
    <property type="match status" value="1"/>
</dbReference>
<evidence type="ECO:0000259" key="7">
    <source>
        <dbReference type="Pfam" id="PF01243"/>
    </source>
</evidence>
<dbReference type="EMBL" id="BAAAYN010000017">
    <property type="protein sequence ID" value="GAA3386538.1"/>
    <property type="molecule type" value="Genomic_DNA"/>
</dbReference>
<dbReference type="HAMAP" id="MF_01629">
    <property type="entry name" value="PdxH"/>
    <property type="match status" value="1"/>
</dbReference>
<feature type="binding site" evidence="5">
    <location>
        <position position="174"/>
    </location>
    <ligand>
        <name>substrate</name>
    </ligand>
</feature>
<evidence type="ECO:0000313" key="10">
    <source>
        <dbReference type="Proteomes" id="UP001501676"/>
    </source>
</evidence>
<keyword evidence="3 5" id="KW-0288">FMN</keyword>
<feature type="domain" description="Pyridoxamine 5'-phosphate oxidase N-terminal" evidence="7">
    <location>
        <begin position="87"/>
        <end position="199"/>
    </location>
</feature>
<feature type="binding site" evidence="5">
    <location>
        <position position="170"/>
    </location>
    <ligand>
        <name>substrate</name>
    </ligand>
</feature>
<comment type="subunit">
    <text evidence="5">Homodimer.</text>
</comment>
<dbReference type="NCBIfam" id="NF004231">
    <property type="entry name" value="PRK05679.1"/>
    <property type="match status" value="1"/>
</dbReference>
<accession>A0ABP6SWA4</accession>
<feature type="binding site" evidence="5">
    <location>
        <begin position="123"/>
        <end position="124"/>
    </location>
    <ligand>
        <name>FMN</name>
        <dbReference type="ChEBI" id="CHEBI:58210"/>
    </ligand>
</feature>
<feature type="binding site" evidence="5">
    <location>
        <position position="231"/>
    </location>
    <ligand>
        <name>FMN</name>
        <dbReference type="ChEBI" id="CHEBI:58210"/>
    </ligand>
</feature>
<feature type="binding site" evidence="5">
    <location>
        <begin position="237"/>
        <end position="239"/>
    </location>
    <ligand>
        <name>substrate</name>
    </ligand>
</feature>
<dbReference type="InterPro" id="IPR012349">
    <property type="entry name" value="Split_barrel_FMN-bd"/>
</dbReference>
<reference evidence="10" key="1">
    <citation type="journal article" date="2019" name="Int. J. Syst. Evol. Microbiol.">
        <title>The Global Catalogue of Microorganisms (GCM) 10K type strain sequencing project: providing services to taxonomists for standard genome sequencing and annotation.</title>
        <authorList>
            <consortium name="The Broad Institute Genomics Platform"/>
            <consortium name="The Broad Institute Genome Sequencing Center for Infectious Disease"/>
            <person name="Wu L."/>
            <person name="Ma J."/>
        </authorList>
    </citation>
    <scope>NUCLEOTIDE SEQUENCE [LARGE SCALE GENOMIC DNA]</scope>
    <source>
        <strain evidence="10">JCM 9458</strain>
    </source>
</reference>
<evidence type="ECO:0000256" key="2">
    <source>
        <dbReference type="ARBA" id="ARBA00022630"/>
    </source>
</evidence>
<organism evidence="9 10">
    <name type="scientific">Cryptosporangium minutisporangium</name>
    <dbReference type="NCBI Taxonomy" id="113569"/>
    <lineage>
        <taxon>Bacteria</taxon>
        <taxon>Bacillati</taxon>
        <taxon>Actinomycetota</taxon>
        <taxon>Actinomycetes</taxon>
        <taxon>Cryptosporangiales</taxon>
        <taxon>Cryptosporangiaceae</taxon>
        <taxon>Cryptosporangium</taxon>
    </lineage>
</organism>
<protein>
    <recommendedName>
        <fullName evidence="5">Pyridoxine/pyridoxamine 5'-phosphate oxidase</fullName>
        <ecNumber evidence="5">1.4.3.5</ecNumber>
    </recommendedName>
    <alternativeName>
        <fullName evidence="5">PNP/PMP oxidase</fullName>
        <shortName evidence="5">PNPOx</shortName>
    </alternativeName>
    <alternativeName>
        <fullName evidence="5">Pyridoxal 5'-phosphate synthase</fullName>
    </alternativeName>
</protein>
<comment type="catalytic activity">
    <reaction evidence="5">
        <text>pyridoxamine 5'-phosphate + O2 + H2O = pyridoxal 5'-phosphate + H2O2 + NH4(+)</text>
        <dbReference type="Rhea" id="RHEA:15817"/>
        <dbReference type="ChEBI" id="CHEBI:15377"/>
        <dbReference type="ChEBI" id="CHEBI:15379"/>
        <dbReference type="ChEBI" id="CHEBI:16240"/>
        <dbReference type="ChEBI" id="CHEBI:28938"/>
        <dbReference type="ChEBI" id="CHEBI:58451"/>
        <dbReference type="ChEBI" id="CHEBI:597326"/>
        <dbReference type="EC" id="1.4.3.5"/>
    </reaction>
</comment>
<keyword evidence="2 5" id="KW-0285">Flavoprotein</keyword>
<evidence type="ECO:0000256" key="4">
    <source>
        <dbReference type="ARBA" id="ARBA00023002"/>
    </source>
</evidence>
<feature type="binding site" evidence="5">
    <location>
        <position position="178"/>
    </location>
    <ligand>
        <name>substrate</name>
    </ligand>
</feature>
<evidence type="ECO:0000256" key="1">
    <source>
        <dbReference type="ARBA" id="ARBA00007301"/>
    </source>
</evidence>
<dbReference type="Pfam" id="PF01243">
    <property type="entry name" value="PNPOx_N"/>
    <property type="match status" value="1"/>
</dbReference>
<comment type="function">
    <text evidence="5">Catalyzes the oxidation of either pyridoxine 5'-phosphate (PNP) or pyridoxamine 5'-phosphate (PMP) into pyridoxal 5'-phosphate (PLP).</text>
</comment>
<proteinExistence type="inferred from homology"/>
<dbReference type="PIRSF" id="PIRSF000190">
    <property type="entry name" value="Pyd_amn-ph_oxd"/>
    <property type="match status" value="1"/>
</dbReference>
<dbReference type="InterPro" id="IPR019576">
    <property type="entry name" value="Pyridoxamine_oxidase_dimer_C"/>
</dbReference>
<gene>
    <name evidence="5 9" type="primary">pdxH</name>
    <name evidence="9" type="ORF">GCM10020369_24440</name>
</gene>
<dbReference type="NCBIfam" id="TIGR00558">
    <property type="entry name" value="pdxH"/>
    <property type="match status" value="1"/>
</dbReference>
<comment type="pathway">
    <text evidence="5">Cofactor metabolism; pyridoxal 5'-phosphate salvage; pyridoxal 5'-phosphate from pyridoxamine 5'-phosphate: step 1/1.</text>
</comment>
<dbReference type="InterPro" id="IPR000659">
    <property type="entry name" value="Pyridox_Oxase"/>
</dbReference>
<feature type="binding site" evidence="5">
    <location>
        <begin position="108"/>
        <end position="113"/>
    </location>
    <ligand>
        <name>FMN</name>
        <dbReference type="ChEBI" id="CHEBI:58210"/>
    </ligand>
</feature>
<dbReference type="PANTHER" id="PTHR10851">
    <property type="entry name" value="PYRIDOXINE-5-PHOSPHATE OXIDASE"/>
    <property type="match status" value="1"/>
</dbReference>
<keyword evidence="5" id="KW-0664">Pyridoxine biosynthesis</keyword>
<dbReference type="EC" id="1.4.3.5" evidence="5"/>
<comment type="caution">
    <text evidence="9">The sequence shown here is derived from an EMBL/GenBank/DDBJ whole genome shotgun (WGS) entry which is preliminary data.</text>
</comment>
<evidence type="ECO:0000259" key="8">
    <source>
        <dbReference type="Pfam" id="PF10590"/>
    </source>
</evidence>
<feature type="region of interest" description="Disordered" evidence="6">
    <location>
        <begin position="168"/>
        <end position="190"/>
    </location>
</feature>
<feature type="binding site" evidence="5">
    <location>
        <position position="152"/>
    </location>
    <ligand>
        <name>FMN</name>
        <dbReference type="ChEBI" id="CHEBI:58210"/>
    </ligand>
</feature>
<feature type="binding site" evidence="5">
    <location>
        <position position="129"/>
    </location>
    <ligand>
        <name>FMN</name>
        <dbReference type="ChEBI" id="CHEBI:58210"/>
    </ligand>
</feature>
<evidence type="ECO:0000256" key="6">
    <source>
        <dbReference type="SAM" id="MobiDB-lite"/>
    </source>
</evidence>
<keyword evidence="10" id="KW-1185">Reference proteome</keyword>
<dbReference type="Pfam" id="PF10590">
    <property type="entry name" value="PNP_phzG_C"/>
    <property type="match status" value="1"/>
</dbReference>
<comment type="pathway">
    <text evidence="5">Cofactor metabolism; pyridoxal 5'-phosphate salvage; pyridoxal 5'-phosphate from pyridoxine 5'-phosphate: step 1/1.</text>
</comment>
<feature type="binding site" evidence="5">
    <location>
        <position position="241"/>
    </location>
    <ligand>
        <name>FMN</name>
        <dbReference type="ChEBI" id="CHEBI:58210"/>
    </ligand>
</feature>
<comment type="similarity">
    <text evidence="1 5">Belongs to the pyridoxamine 5'-phosphate oxidase family.</text>
</comment>
<dbReference type="InterPro" id="IPR019740">
    <property type="entry name" value="Pyridox_Oxase_CS"/>
</dbReference>
<feature type="binding site" evidence="5">
    <location>
        <begin position="187"/>
        <end position="188"/>
    </location>
    <ligand>
        <name>FMN</name>
        <dbReference type="ChEBI" id="CHEBI:58210"/>
    </ligand>
</feature>
<sequence length="258" mass="28020">MDGPDRRDEPDGATPAAAAAAEVAAAAEAAAAQSGTGAAELAAAVVVSQVGGMRVGYERGQLTENLLADTWFAQFSAWFAEAVAAPEIIEPNAMVVATAAANGTPSARTVLLKDADERGLTFYTHYPSRKGRELTENPRATLLFPWHPIQRQVNIAGTVRRVDPAESDAYWSSRPRGSRLGSAASPQSRVVPDRATLEHAEAELAARYPDDVPRPDTWGGFRVVPHTVEFWQGRPDRLHDRLRYRRDGETWVVERLAP</sequence>
<evidence type="ECO:0000256" key="3">
    <source>
        <dbReference type="ARBA" id="ARBA00022643"/>
    </source>
</evidence>
<dbReference type="Gene3D" id="2.30.110.10">
    <property type="entry name" value="Electron Transport, Fmn-binding Protein, Chain A"/>
    <property type="match status" value="1"/>
</dbReference>
<dbReference type="InterPro" id="IPR011576">
    <property type="entry name" value="Pyridox_Oxase_N"/>
</dbReference>
<evidence type="ECO:0000256" key="5">
    <source>
        <dbReference type="HAMAP-Rule" id="MF_01629"/>
    </source>
</evidence>
<comment type="cofactor">
    <cofactor evidence="5">
        <name>FMN</name>
        <dbReference type="ChEBI" id="CHEBI:58210"/>
    </cofactor>
    <text evidence="5">Binds 1 FMN per subunit.</text>
</comment>
<name>A0ABP6SWA4_9ACTN</name>
<feature type="domain" description="Pyridoxine 5'-phosphate oxidase dimerisation C-terminal" evidence="8">
    <location>
        <begin position="218"/>
        <end position="258"/>
    </location>
</feature>
<feature type="binding site" evidence="5">
    <location>
        <position position="113"/>
    </location>
    <ligand>
        <name>substrate</name>
    </ligand>
</feature>
<comment type="catalytic activity">
    <reaction evidence="5">
        <text>pyridoxine 5'-phosphate + O2 = pyridoxal 5'-phosphate + H2O2</text>
        <dbReference type="Rhea" id="RHEA:15149"/>
        <dbReference type="ChEBI" id="CHEBI:15379"/>
        <dbReference type="ChEBI" id="CHEBI:16240"/>
        <dbReference type="ChEBI" id="CHEBI:58589"/>
        <dbReference type="ChEBI" id="CHEBI:597326"/>
        <dbReference type="EC" id="1.4.3.5"/>
    </reaction>
</comment>
<dbReference type="PANTHER" id="PTHR10851:SF0">
    <property type="entry name" value="PYRIDOXINE-5'-PHOSPHATE OXIDASE"/>
    <property type="match status" value="1"/>
</dbReference>
<evidence type="ECO:0000313" key="9">
    <source>
        <dbReference type="EMBL" id="GAA3386538.1"/>
    </source>
</evidence>
<keyword evidence="4 5" id="KW-0560">Oxidoreductase</keyword>